<feature type="domain" description="VOC" evidence="2">
    <location>
        <begin position="15"/>
        <end position="146"/>
    </location>
</feature>
<dbReference type="EMBL" id="CP059319">
    <property type="protein sequence ID" value="QTH23429.1"/>
    <property type="molecule type" value="Genomic_DNA"/>
</dbReference>
<organism evidence="3 4">
    <name type="scientific">Rhizorhabdus wittichii</name>
    <dbReference type="NCBI Taxonomy" id="160791"/>
    <lineage>
        <taxon>Bacteria</taxon>
        <taxon>Pseudomonadati</taxon>
        <taxon>Pseudomonadota</taxon>
        <taxon>Alphaproteobacteria</taxon>
        <taxon>Sphingomonadales</taxon>
        <taxon>Sphingomonadaceae</taxon>
        <taxon>Rhizorhabdus</taxon>
    </lineage>
</organism>
<dbReference type="InterPro" id="IPR029068">
    <property type="entry name" value="Glyas_Bleomycin-R_OHBP_Dase"/>
</dbReference>
<dbReference type="PROSITE" id="PS00934">
    <property type="entry name" value="GLYOXALASE_I_1"/>
    <property type="match status" value="1"/>
</dbReference>
<reference evidence="3" key="1">
    <citation type="submission" date="2020-07" db="EMBL/GenBank/DDBJ databases">
        <authorList>
            <person name="Camacho E."/>
        </authorList>
    </citation>
    <scope>NUCLEOTIDE SEQUENCE</scope>
    <source>
        <strain evidence="3">MPO218</strain>
    </source>
</reference>
<dbReference type="GO" id="GO:0004462">
    <property type="term" value="F:lactoylglutathione lyase activity"/>
    <property type="evidence" value="ECO:0007669"/>
    <property type="project" value="InterPro"/>
</dbReference>
<dbReference type="InterPro" id="IPR037523">
    <property type="entry name" value="VOC_core"/>
</dbReference>
<keyword evidence="1" id="KW-0479">Metal-binding</keyword>
<dbReference type="PROSITE" id="PS51819">
    <property type="entry name" value="VOC"/>
    <property type="match status" value="2"/>
</dbReference>
<dbReference type="PANTHER" id="PTHR43279:SF1">
    <property type="entry name" value="CATECHOL-2,3-DIOXYGENASE"/>
    <property type="match status" value="1"/>
</dbReference>
<sequence>MSDPSAYTAPFPPRRIGHVNLWVKNLERSERFYNKVLGLNVEFTEPGIGASFLGTGHTPHDVGIIETSNGHDRLSRDGRVQIPKSAGLHPGLNHLAWEMHSEHELVESYRQMVAAGLPVRATADHQIAHSVYLIDPDGNSNELYADTMEDWRSTCTGAMDLITSAWNPLEAPAEKRSLIDLAPRLNPSDIGVLQPWRLTHAVLRTPQIDAMEAFYTKVIGLRVVERASEDGKTVLHLAAGVDAYPYNLVLVEADSPSLSHYAFQARNGAAFDASLEAANAEEIELDRVEEGSAKRALFIRDPDGLLIEYYLAA</sequence>
<dbReference type="GO" id="GO:0046872">
    <property type="term" value="F:metal ion binding"/>
    <property type="evidence" value="ECO:0007669"/>
    <property type="project" value="UniProtKB-KW"/>
</dbReference>
<dbReference type="CDD" id="cd06587">
    <property type="entry name" value="VOC"/>
    <property type="match status" value="1"/>
</dbReference>
<dbReference type="PANTHER" id="PTHR43279">
    <property type="entry name" value="CATECHOL-2,3-DIOXYGENASE"/>
    <property type="match status" value="1"/>
</dbReference>
<reference evidence="3" key="2">
    <citation type="submission" date="2021-04" db="EMBL/GenBank/DDBJ databases">
        <title>Isolation and genomic analysis of the ibuprofen-degrading bacterium Sphingomonas strain MPO218.</title>
        <authorList>
            <person name="Aulestia M."/>
            <person name="Flores A."/>
            <person name="Mangas E.L."/>
            <person name="Perez-Pulido A.J."/>
            <person name="Santero E."/>
            <person name="Camacho E.M."/>
        </authorList>
    </citation>
    <scope>NUCLEOTIDE SEQUENCE</scope>
    <source>
        <strain evidence="3">MPO218</strain>
    </source>
</reference>
<evidence type="ECO:0000259" key="2">
    <source>
        <dbReference type="PROSITE" id="PS51819"/>
    </source>
</evidence>
<evidence type="ECO:0000256" key="1">
    <source>
        <dbReference type="ARBA" id="ARBA00022723"/>
    </source>
</evidence>
<name>A0A975HGY1_9SPHN</name>
<evidence type="ECO:0000313" key="4">
    <source>
        <dbReference type="Proteomes" id="UP000664914"/>
    </source>
</evidence>
<dbReference type="AlphaFoldDB" id="A0A975HGY1"/>
<feature type="domain" description="VOC" evidence="2">
    <location>
        <begin position="197"/>
        <end position="312"/>
    </location>
</feature>
<dbReference type="InterPro" id="IPR018146">
    <property type="entry name" value="Glyoxalase_1_CS"/>
</dbReference>
<evidence type="ECO:0000313" key="3">
    <source>
        <dbReference type="EMBL" id="QTH23429.1"/>
    </source>
</evidence>
<protein>
    <submittedName>
        <fullName evidence="3">VOC family protein</fullName>
    </submittedName>
</protein>
<proteinExistence type="predicted"/>
<accession>A0A975HGY1</accession>
<gene>
    <name evidence="3" type="ORF">HRJ34_07995</name>
</gene>
<dbReference type="Gene3D" id="3.10.180.10">
    <property type="entry name" value="2,3-Dihydroxybiphenyl 1,2-Dioxygenase, domain 1"/>
    <property type="match status" value="2"/>
</dbReference>
<dbReference type="InterPro" id="IPR004360">
    <property type="entry name" value="Glyas_Fos-R_dOase_dom"/>
</dbReference>
<dbReference type="RefSeq" id="WP_016747531.1">
    <property type="nucleotide sequence ID" value="NZ_CP059319.1"/>
</dbReference>
<dbReference type="SUPFAM" id="SSF54593">
    <property type="entry name" value="Glyoxalase/Bleomycin resistance protein/Dihydroxybiphenyl dioxygenase"/>
    <property type="match status" value="2"/>
</dbReference>
<dbReference type="Pfam" id="PF00903">
    <property type="entry name" value="Glyoxalase"/>
    <property type="match status" value="2"/>
</dbReference>
<dbReference type="Proteomes" id="UP000664914">
    <property type="component" value="Chromosome"/>
</dbReference>